<sequence length="56" mass="6487">MPLNNNFGTHRNEFDSLQSKSRFLIAQNRGKQQHRQLSMLHRLASEMGVTVESFKA</sequence>
<keyword evidence="2" id="KW-1185">Reference proteome</keyword>
<dbReference type="STRING" id="43989.cce_1045"/>
<dbReference type="HOGENOM" id="CLU_212012_0_0_3"/>
<reference evidence="1 2" key="1">
    <citation type="journal article" date="2008" name="Proc. Natl. Acad. Sci. U.S.A.">
        <title>The genome of Cyanothece 51142, a unicellular diazotrophic cyanobacterium important in the marine nitrogen cycle.</title>
        <authorList>
            <person name="Welsh E.A."/>
            <person name="Liberton M."/>
            <person name="Stoeckel J."/>
            <person name="Loh T."/>
            <person name="Elvitigala T."/>
            <person name="Wang C."/>
            <person name="Wollam A."/>
            <person name="Fulton R.S."/>
            <person name="Clifton S.W."/>
            <person name="Jacobs J.M."/>
            <person name="Aurora R."/>
            <person name="Ghosh B.K."/>
            <person name="Sherman L.A."/>
            <person name="Smith R.D."/>
            <person name="Wilson R.K."/>
            <person name="Pakrasi H.B."/>
        </authorList>
    </citation>
    <scope>NUCLEOTIDE SEQUENCE [LARGE SCALE GENOMIC DNA]</scope>
    <source>
        <strain evidence="2">ATCC 51142 / BH68</strain>
    </source>
</reference>
<dbReference type="KEGG" id="cyt:cce_1045"/>
<dbReference type="AlphaFoldDB" id="B1WTT0"/>
<evidence type="ECO:0000313" key="2">
    <source>
        <dbReference type="Proteomes" id="UP000001203"/>
    </source>
</evidence>
<gene>
    <name evidence="1" type="ordered locus">cce_1045</name>
</gene>
<protein>
    <submittedName>
        <fullName evidence="1">Uncharacterized protein</fullName>
    </submittedName>
</protein>
<accession>B1WTT0</accession>
<dbReference type="EMBL" id="CP000806">
    <property type="protein sequence ID" value="ACB50396.1"/>
    <property type="molecule type" value="Genomic_DNA"/>
</dbReference>
<organism evidence="1 2">
    <name type="scientific">Crocosphaera subtropica (strain ATCC 51142 / BH68)</name>
    <name type="common">Cyanothece sp. (strain ATCC 51142)</name>
    <dbReference type="NCBI Taxonomy" id="43989"/>
    <lineage>
        <taxon>Bacteria</taxon>
        <taxon>Bacillati</taxon>
        <taxon>Cyanobacteriota</taxon>
        <taxon>Cyanophyceae</taxon>
        <taxon>Oscillatoriophycideae</taxon>
        <taxon>Chroococcales</taxon>
        <taxon>Aphanothecaceae</taxon>
        <taxon>Crocosphaera</taxon>
        <taxon>Crocosphaera subtropica</taxon>
    </lineage>
</organism>
<evidence type="ECO:0000313" key="1">
    <source>
        <dbReference type="EMBL" id="ACB50396.1"/>
    </source>
</evidence>
<name>B1WTT0_CROS5</name>
<dbReference type="RefSeq" id="WP_009547061.1">
    <property type="nucleotide sequence ID" value="NC_010546.1"/>
</dbReference>
<dbReference type="Proteomes" id="UP000001203">
    <property type="component" value="Chromosome circular"/>
</dbReference>
<proteinExistence type="predicted"/>